<proteinExistence type="predicted"/>
<keyword evidence="4" id="KW-1185">Reference proteome</keyword>
<keyword evidence="1" id="KW-0812">Transmembrane</keyword>
<name>A0A844YET1_9SPHN</name>
<accession>A0A844YET1</accession>
<reference evidence="3 4" key="1">
    <citation type="submission" date="2019-12" db="EMBL/GenBank/DDBJ databases">
        <title>Genomic-based taxomic classification of the family Erythrobacteraceae.</title>
        <authorList>
            <person name="Xu L."/>
        </authorList>
    </citation>
    <scope>NUCLEOTIDE SEQUENCE [LARGE SCALE GENOMIC DNA]</scope>
    <source>
        <strain evidence="3 4">MCCC 1A09965</strain>
    </source>
</reference>
<evidence type="ECO:0000313" key="3">
    <source>
        <dbReference type="EMBL" id="MXO62055.1"/>
    </source>
</evidence>
<dbReference type="OrthoDB" id="7570052at2"/>
<sequence>MMLASFEPLRGLVRLSRRIRRDTRGVALVEMALSLPLLMLLCLGMIDISRLVATKIDLEQAAQRTTDFVLAKRPSSANTTVYVNEAVSASGLPKSGVVVKLYLECDGEVQASFTDICADDETIGRYATVSLTKNVGLDFNWSAFATMFDGKTRSSTVKVVGDSTVRFQ</sequence>
<dbReference type="Proteomes" id="UP000445582">
    <property type="component" value="Unassembled WGS sequence"/>
</dbReference>
<protein>
    <recommendedName>
        <fullName evidence="2">TadE-like domain-containing protein</fullName>
    </recommendedName>
</protein>
<dbReference type="AlphaFoldDB" id="A0A844YET1"/>
<comment type="caution">
    <text evidence="3">The sequence shown here is derived from an EMBL/GenBank/DDBJ whole genome shotgun (WGS) entry which is preliminary data.</text>
</comment>
<evidence type="ECO:0000259" key="2">
    <source>
        <dbReference type="Pfam" id="PF07811"/>
    </source>
</evidence>
<feature type="transmembrane region" description="Helical" evidence="1">
    <location>
        <begin position="25"/>
        <end position="46"/>
    </location>
</feature>
<organism evidence="3 4">
    <name type="scientific">Qipengyuania oceanensis</name>
    <dbReference type="NCBI Taxonomy" id="1463597"/>
    <lineage>
        <taxon>Bacteria</taxon>
        <taxon>Pseudomonadati</taxon>
        <taxon>Pseudomonadota</taxon>
        <taxon>Alphaproteobacteria</taxon>
        <taxon>Sphingomonadales</taxon>
        <taxon>Erythrobacteraceae</taxon>
        <taxon>Qipengyuania</taxon>
    </lineage>
</organism>
<evidence type="ECO:0000313" key="4">
    <source>
        <dbReference type="Proteomes" id="UP000445582"/>
    </source>
</evidence>
<dbReference type="InterPro" id="IPR012495">
    <property type="entry name" value="TadE-like_dom"/>
</dbReference>
<dbReference type="RefSeq" id="WP_160671433.1">
    <property type="nucleotide sequence ID" value="NZ_WTYN01000001.1"/>
</dbReference>
<gene>
    <name evidence="3" type="ORF">GRI48_03430</name>
</gene>
<feature type="domain" description="TadE-like" evidence="2">
    <location>
        <begin position="25"/>
        <end position="64"/>
    </location>
</feature>
<dbReference type="Pfam" id="PF07811">
    <property type="entry name" value="TadE"/>
    <property type="match status" value="1"/>
</dbReference>
<dbReference type="EMBL" id="WTYN01000001">
    <property type="protein sequence ID" value="MXO62055.1"/>
    <property type="molecule type" value="Genomic_DNA"/>
</dbReference>
<evidence type="ECO:0000256" key="1">
    <source>
        <dbReference type="SAM" id="Phobius"/>
    </source>
</evidence>
<keyword evidence="1" id="KW-1133">Transmembrane helix</keyword>
<keyword evidence="1" id="KW-0472">Membrane</keyword>